<dbReference type="Gene3D" id="3.30.420.40">
    <property type="match status" value="2"/>
</dbReference>
<gene>
    <name evidence="2" type="ORF">HMPREF9465_00082</name>
</gene>
<dbReference type="InterPro" id="IPR022496">
    <property type="entry name" value="T6A_TsaB"/>
</dbReference>
<dbReference type="Proteomes" id="UP000005835">
    <property type="component" value="Unassembled WGS sequence"/>
</dbReference>
<organism evidence="2 3">
    <name type="scientific">Sutterella wadsworthensis 2_1_59BFAA</name>
    <dbReference type="NCBI Taxonomy" id="742823"/>
    <lineage>
        <taxon>Bacteria</taxon>
        <taxon>Pseudomonadati</taxon>
        <taxon>Pseudomonadota</taxon>
        <taxon>Betaproteobacteria</taxon>
        <taxon>Burkholderiales</taxon>
        <taxon>Sutterellaceae</taxon>
        <taxon>Sutterella</taxon>
    </lineage>
</organism>
<comment type="caution">
    <text evidence="2">The sequence shown here is derived from an EMBL/GenBank/DDBJ whole genome shotgun (WGS) entry which is preliminary data.</text>
</comment>
<dbReference type="RefSeq" id="WP_005433032.1">
    <property type="nucleotide sequence ID" value="NZ_JH815513.1"/>
</dbReference>
<dbReference type="OrthoDB" id="9796919at2"/>
<dbReference type="NCBIfam" id="TIGR03725">
    <property type="entry name" value="T6A_YeaZ"/>
    <property type="match status" value="1"/>
</dbReference>
<dbReference type="PATRIC" id="fig|742823.3.peg.85"/>
<proteinExistence type="predicted"/>
<dbReference type="AlphaFoldDB" id="K1KKV1"/>
<evidence type="ECO:0000259" key="1">
    <source>
        <dbReference type="Pfam" id="PF00814"/>
    </source>
</evidence>
<dbReference type="Pfam" id="PF00814">
    <property type="entry name" value="TsaD"/>
    <property type="match status" value="1"/>
</dbReference>
<dbReference type="GO" id="GO:0005829">
    <property type="term" value="C:cytosol"/>
    <property type="evidence" value="ECO:0007669"/>
    <property type="project" value="TreeGrafter"/>
</dbReference>
<dbReference type="SUPFAM" id="SSF53067">
    <property type="entry name" value="Actin-like ATPase domain"/>
    <property type="match status" value="2"/>
</dbReference>
<dbReference type="PANTHER" id="PTHR11735:SF11">
    <property type="entry name" value="TRNA THREONYLCARBAMOYLADENOSINE BIOSYNTHESIS PROTEIN TSAB"/>
    <property type="match status" value="1"/>
</dbReference>
<dbReference type="eggNOG" id="COG1214">
    <property type="taxonomic scope" value="Bacteria"/>
</dbReference>
<keyword evidence="3" id="KW-1185">Reference proteome</keyword>
<dbReference type="GO" id="GO:0002949">
    <property type="term" value="P:tRNA threonylcarbamoyladenosine modification"/>
    <property type="evidence" value="ECO:0007669"/>
    <property type="project" value="InterPro"/>
</dbReference>
<accession>K1KKV1</accession>
<dbReference type="PANTHER" id="PTHR11735">
    <property type="entry name" value="TRNA N6-ADENOSINE THREONYLCARBAMOYLTRANSFERASE"/>
    <property type="match status" value="1"/>
</dbReference>
<dbReference type="EMBL" id="ADMG01000004">
    <property type="protein sequence ID" value="EKB32314.1"/>
    <property type="molecule type" value="Genomic_DNA"/>
</dbReference>
<dbReference type="HOGENOM" id="CLU_064886_2_1_4"/>
<dbReference type="InterPro" id="IPR000905">
    <property type="entry name" value="Gcp-like_dom"/>
</dbReference>
<sequence length="241" mass="25715">MPSFILALDTAHQRCSAALLSRDGEVSAWKSETVGNKHAERILAMIDELLAECGAEKKDIALTAFGAGPGSFTGLRVACGVAQGIAWALRTDVAAVCNLEADALAAAEAAQLAPGTRLAVMNDARMQEAYSALYEVVEGPRGVREVLAPQLVKPADARRWLEEAKVDALCGSAAGVYAEAFNLPEGFPVHEIPEDMVMRIARLGLADEAEGRTMIPALASPLYVRDRVALTMQERARGERL</sequence>
<protein>
    <submittedName>
        <fullName evidence="2">Universal bacterial protein YeaZ</fullName>
    </submittedName>
</protein>
<reference evidence="2 3" key="1">
    <citation type="submission" date="2012-05" db="EMBL/GenBank/DDBJ databases">
        <title>The Genome Sequence of Sutterella wadsworthensis 2_1_59BFAA.</title>
        <authorList>
            <consortium name="The Broad Institute Genome Sequencing Platform"/>
            <person name="Earl A."/>
            <person name="Ward D."/>
            <person name="Feldgarden M."/>
            <person name="Gevers D."/>
            <person name="Daigneault M."/>
            <person name="Strauss J."/>
            <person name="Allen-Vercoe E."/>
            <person name="Walker B."/>
            <person name="Young S.K."/>
            <person name="Zeng Q."/>
            <person name="Gargeya S."/>
            <person name="Fitzgerald M."/>
            <person name="Haas B."/>
            <person name="Abouelleil A."/>
            <person name="Alvarado L."/>
            <person name="Arachchi H.M."/>
            <person name="Berlin A.M."/>
            <person name="Chapman S.B."/>
            <person name="Goldberg J."/>
            <person name="Griggs A."/>
            <person name="Gujja S."/>
            <person name="Hansen M."/>
            <person name="Howarth C."/>
            <person name="Imamovic A."/>
            <person name="Larimer J."/>
            <person name="McCowen C."/>
            <person name="Montmayeur A."/>
            <person name="Murphy C."/>
            <person name="Neiman D."/>
            <person name="Pearson M."/>
            <person name="Priest M."/>
            <person name="Roberts A."/>
            <person name="Saif S."/>
            <person name="Shea T."/>
            <person name="Sisk P."/>
            <person name="Sykes S."/>
            <person name="Wortman J."/>
            <person name="Nusbaum C."/>
            <person name="Birren B."/>
        </authorList>
    </citation>
    <scope>NUCLEOTIDE SEQUENCE [LARGE SCALE GENOMIC DNA]</scope>
    <source>
        <strain evidence="2 3">2_1_59BFAA</strain>
    </source>
</reference>
<dbReference type="STRING" id="742823.HMPREF9465_00082"/>
<evidence type="ECO:0000313" key="3">
    <source>
        <dbReference type="Proteomes" id="UP000005835"/>
    </source>
</evidence>
<feature type="domain" description="Gcp-like" evidence="1">
    <location>
        <begin position="34"/>
        <end position="167"/>
    </location>
</feature>
<name>K1KKV1_9BURK</name>
<evidence type="ECO:0000313" key="2">
    <source>
        <dbReference type="EMBL" id="EKB32314.1"/>
    </source>
</evidence>
<dbReference type="InterPro" id="IPR043129">
    <property type="entry name" value="ATPase_NBD"/>
</dbReference>